<dbReference type="InterPro" id="IPR036691">
    <property type="entry name" value="Endo/exonu/phosph_ase_sf"/>
</dbReference>
<dbReference type="PANTHER" id="PTHR31635">
    <property type="entry name" value="REVERSE TRANSCRIPTASE DOMAIN-CONTAINING PROTEIN-RELATED"/>
    <property type="match status" value="1"/>
</dbReference>
<proteinExistence type="predicted"/>
<dbReference type="GO" id="GO:0003677">
    <property type="term" value="F:DNA binding"/>
    <property type="evidence" value="ECO:0007669"/>
    <property type="project" value="InterPro"/>
</dbReference>
<organism evidence="5 6">
    <name type="scientific">Rubroshorea leprosula</name>
    <dbReference type="NCBI Taxonomy" id="152421"/>
    <lineage>
        <taxon>Eukaryota</taxon>
        <taxon>Viridiplantae</taxon>
        <taxon>Streptophyta</taxon>
        <taxon>Embryophyta</taxon>
        <taxon>Tracheophyta</taxon>
        <taxon>Spermatophyta</taxon>
        <taxon>Magnoliopsida</taxon>
        <taxon>eudicotyledons</taxon>
        <taxon>Gunneridae</taxon>
        <taxon>Pentapetalae</taxon>
        <taxon>rosids</taxon>
        <taxon>malvids</taxon>
        <taxon>Malvales</taxon>
        <taxon>Dipterocarpaceae</taxon>
        <taxon>Rubroshorea</taxon>
    </lineage>
</organism>
<dbReference type="Gene3D" id="3.30.70.330">
    <property type="match status" value="1"/>
</dbReference>
<dbReference type="Pfam" id="PF00076">
    <property type="entry name" value="RRM_1"/>
    <property type="match status" value="1"/>
</dbReference>
<dbReference type="GO" id="GO:0004519">
    <property type="term" value="F:endonuclease activity"/>
    <property type="evidence" value="ECO:0007669"/>
    <property type="project" value="InterPro"/>
</dbReference>
<dbReference type="InterPro" id="IPR000477">
    <property type="entry name" value="RT_dom"/>
</dbReference>
<dbReference type="Pfam" id="PF03372">
    <property type="entry name" value="Exo_endo_phos"/>
    <property type="match status" value="1"/>
</dbReference>
<dbReference type="Pfam" id="PF00078">
    <property type="entry name" value="RVT_1"/>
    <property type="match status" value="1"/>
</dbReference>
<reference evidence="5 6" key="1">
    <citation type="journal article" date="2021" name="Commun. Biol.">
        <title>The genome of Shorea leprosula (Dipterocarpaceae) highlights the ecological relevance of drought in aseasonal tropical rainforests.</title>
        <authorList>
            <person name="Ng K.K.S."/>
            <person name="Kobayashi M.J."/>
            <person name="Fawcett J.A."/>
            <person name="Hatakeyama M."/>
            <person name="Paape T."/>
            <person name="Ng C.H."/>
            <person name="Ang C.C."/>
            <person name="Tnah L.H."/>
            <person name="Lee C.T."/>
            <person name="Nishiyama T."/>
            <person name="Sese J."/>
            <person name="O'Brien M.J."/>
            <person name="Copetti D."/>
            <person name="Mohd Noor M.I."/>
            <person name="Ong R.C."/>
            <person name="Putra M."/>
            <person name="Sireger I.Z."/>
            <person name="Indrioko S."/>
            <person name="Kosugi Y."/>
            <person name="Izuno A."/>
            <person name="Isagi Y."/>
            <person name="Lee S.L."/>
            <person name="Shimizu K.K."/>
        </authorList>
    </citation>
    <scope>NUCLEOTIDE SEQUENCE [LARGE SCALE GENOMIC DNA]</scope>
    <source>
        <strain evidence="5">214</strain>
    </source>
</reference>
<dbReference type="InterPro" id="IPR012677">
    <property type="entry name" value="Nucleotide-bd_a/b_plait_sf"/>
</dbReference>
<evidence type="ECO:0000259" key="4">
    <source>
        <dbReference type="PROSITE" id="PS50878"/>
    </source>
</evidence>
<dbReference type="PROSITE" id="PS50878">
    <property type="entry name" value="RT_POL"/>
    <property type="match status" value="1"/>
</dbReference>
<feature type="domain" description="Reverse transcriptase" evidence="4">
    <location>
        <begin position="776"/>
        <end position="1016"/>
    </location>
</feature>
<evidence type="ECO:0000259" key="3">
    <source>
        <dbReference type="PROSITE" id="PS50102"/>
    </source>
</evidence>
<dbReference type="PANTHER" id="PTHR31635:SF196">
    <property type="entry name" value="REVERSE TRANSCRIPTASE DOMAIN-CONTAINING PROTEIN-RELATED"/>
    <property type="match status" value="1"/>
</dbReference>
<dbReference type="CDD" id="cd00590">
    <property type="entry name" value="RRM_SF"/>
    <property type="match status" value="1"/>
</dbReference>
<evidence type="ECO:0000313" key="6">
    <source>
        <dbReference type="Proteomes" id="UP001054252"/>
    </source>
</evidence>
<feature type="domain" description="RRM" evidence="3">
    <location>
        <begin position="7"/>
        <end position="84"/>
    </location>
</feature>
<keyword evidence="6" id="KW-1185">Reference proteome</keyword>
<dbReference type="Proteomes" id="UP001054252">
    <property type="component" value="Unassembled WGS sequence"/>
</dbReference>
<dbReference type="PROSITE" id="PS50102">
    <property type="entry name" value="RRM"/>
    <property type="match status" value="1"/>
</dbReference>
<dbReference type="SUPFAM" id="SSF54928">
    <property type="entry name" value="RNA-binding domain, RBD"/>
    <property type="match status" value="1"/>
</dbReference>
<dbReference type="GO" id="GO:0006281">
    <property type="term" value="P:DNA repair"/>
    <property type="evidence" value="ECO:0007669"/>
    <property type="project" value="InterPro"/>
</dbReference>
<evidence type="ECO:0008006" key="7">
    <source>
        <dbReference type="Google" id="ProtNLM"/>
    </source>
</evidence>
<evidence type="ECO:0000256" key="1">
    <source>
        <dbReference type="PROSITE-ProRule" id="PRU00176"/>
    </source>
</evidence>
<dbReference type="EMBL" id="BPVZ01000151">
    <property type="protein sequence ID" value="GKV41666.1"/>
    <property type="molecule type" value="Genomic_DNA"/>
</dbReference>
<protein>
    <recommendedName>
        <fullName evidence="7">Reverse transcriptase domain-containing protein</fullName>
    </recommendedName>
</protein>
<dbReference type="InterPro" id="IPR043502">
    <property type="entry name" value="DNA/RNA_pol_sf"/>
</dbReference>
<evidence type="ECO:0000313" key="5">
    <source>
        <dbReference type="EMBL" id="GKV41666.1"/>
    </source>
</evidence>
<evidence type="ECO:0000256" key="2">
    <source>
        <dbReference type="SAM" id="MobiDB-lite"/>
    </source>
</evidence>
<dbReference type="InterPro" id="IPR020847">
    <property type="entry name" value="AP_endonuclease_F1_BS"/>
</dbReference>
<accession>A0AAV5LYF3</accession>
<dbReference type="InterPro" id="IPR005135">
    <property type="entry name" value="Endo/exonuclease/phosphatase"/>
</dbReference>
<dbReference type="InterPro" id="IPR000504">
    <property type="entry name" value="RRM_dom"/>
</dbReference>
<dbReference type="GO" id="GO:0003723">
    <property type="term" value="F:RNA binding"/>
    <property type="evidence" value="ECO:0007669"/>
    <property type="project" value="UniProtKB-UniRule"/>
</dbReference>
<dbReference type="SUPFAM" id="SSF56672">
    <property type="entry name" value="DNA/RNA polymerases"/>
    <property type="match status" value="1"/>
</dbReference>
<gene>
    <name evidence="5" type="ORF">SLEP1_g49166</name>
</gene>
<dbReference type="SMART" id="SM00360">
    <property type="entry name" value="RRM"/>
    <property type="match status" value="1"/>
</dbReference>
<comment type="caution">
    <text evidence="5">The sequence shown here is derived from an EMBL/GenBank/DDBJ whole genome shotgun (WGS) entry which is preliminary data.</text>
</comment>
<dbReference type="CDD" id="cd01650">
    <property type="entry name" value="RT_nLTR_like"/>
    <property type="match status" value="1"/>
</dbReference>
<dbReference type="PROSITE" id="PS00726">
    <property type="entry name" value="AP_NUCLEASE_F1_1"/>
    <property type="match status" value="1"/>
</dbReference>
<name>A0AAV5LYF3_9ROSI</name>
<dbReference type="Gene3D" id="3.60.10.10">
    <property type="entry name" value="Endonuclease/exonuclease/phosphatase"/>
    <property type="match status" value="1"/>
</dbReference>
<dbReference type="InterPro" id="IPR035979">
    <property type="entry name" value="RBD_domain_sf"/>
</dbReference>
<feature type="region of interest" description="Disordered" evidence="2">
    <location>
        <begin position="327"/>
        <end position="358"/>
    </location>
</feature>
<keyword evidence="1" id="KW-0694">RNA-binding</keyword>
<dbReference type="AlphaFoldDB" id="A0AAV5LYF3"/>
<dbReference type="SUPFAM" id="SSF56219">
    <property type="entry name" value="DNase I-like"/>
    <property type="match status" value="1"/>
</dbReference>
<sequence>MLIRQTKTFFFYNFPENCEEKELWFSFQRCGKVLDVYVPKKRDKWGKRFGFLRMLGVQNDNQMVRRLNDIWFGSYKLRVKIAEERSNTSVKDKGMADRKQHREDRMVKPGQSYAQVVKGKNQSFQGLPDRTGSLEGEDMGIIQKEKESFQARQLNRKEEVASCDILVGKKGMVENRMVEPQKEIMEFTPEQEENQWLEGGLVAVVKSLSVVKDVQQRIDVDGGLITISPLGGRKVLLSEHKPGYLLEFMNHNKELFSLWFEDIQPWDKQVQDRSRMAWLRINEHKISKQIDLKVEGKWYEIQVVEEEWRSDPDWWLSDDDRRSVGQTAKTDRRLLSRKGHGASDIKDAGAKSNTKRHQRGKADLILGAASQVNMLGNCSISDGCIAFRNNIIRKELTLHERREVGKLVRMEQPDFLWLQETKLEKVDDNLCRMMWDSREFGWVMKESIGASGGLLCFWNKENFTKTGDSTGDGYLRISGEWGIHKMKYNLVNVYGPNDRQKRLKLWDELRIMITEEGGRWLIAGDFNAVRCLEERRGRTGESPDMKDFDVFIQSARLIDIKMANRFTWYRLDGTAMSRLDRVLMNVEMYSMSAEWVQQGLKRNISDHCAIVLKTRTVDWGPRPFRVLDAWQLHPNFKKVIEEKWSTMEVDGFAGYKCKQKLKKLKEFLKGWNRDVFGDMEAQYEQAVKKVEHVDLKNEDFDLDEFEILHRQEGFQNMWDILRKREVMWRQKSRSNWVREGDANTRFFHRIANGRKAQNLITGLWCDGVWVEEPIQVKKEVVNYFSKLFQGDTWNRPKPQGLNTGNLKDYRPISLIGCIYKLLSKVLANRLKAVLPGIISETQSAFLGGRQLVDGVLVLNEVVEEVKRRKQSAFIFKADFAKAYDCVDWTFLEWMMDRLGFGIKWRGWIMECLSTTRMSVLINGNPTEEFKAGKGLRQGDPLSPFLFLMIGEGLNGLVQKAVSEDLLRGIEIGRRGLAISLLQYADDTIIMGKAVTENIFMVKTILRWFELMSGLQN</sequence>